<accession>A0A533QCY3</accession>
<name>A0A533QCY3_9BACT</name>
<dbReference type="AlphaFoldDB" id="A0A533QCY3"/>
<evidence type="ECO:0000313" key="1">
    <source>
        <dbReference type="EMBL" id="TLD42339.1"/>
    </source>
</evidence>
<organism evidence="1 2">
    <name type="scientific">Candidatus Jettenia ecosi</name>
    <dbReference type="NCBI Taxonomy" id="2494326"/>
    <lineage>
        <taxon>Bacteria</taxon>
        <taxon>Pseudomonadati</taxon>
        <taxon>Planctomycetota</taxon>
        <taxon>Candidatus Brocadiia</taxon>
        <taxon>Candidatus Brocadiales</taxon>
        <taxon>Candidatus Brocadiaceae</taxon>
        <taxon>Candidatus Jettenia</taxon>
    </lineage>
</organism>
<dbReference type="EMBL" id="SULG01000022">
    <property type="protein sequence ID" value="TLD42339.1"/>
    <property type="molecule type" value="Genomic_DNA"/>
</dbReference>
<gene>
    <name evidence="1" type="ORF">JETT_1371</name>
</gene>
<evidence type="ECO:0000313" key="2">
    <source>
        <dbReference type="Proteomes" id="UP000319783"/>
    </source>
</evidence>
<reference evidence="1 2" key="1">
    <citation type="submission" date="2019-04" db="EMBL/GenBank/DDBJ databases">
        <title>Genome of a novel bacterium Candidatus Jettenia ecosi reconstructed from metagenome of an anammox bioreactor.</title>
        <authorList>
            <person name="Mardanov A.V."/>
            <person name="Beletsky A.V."/>
            <person name="Ravin N.V."/>
            <person name="Botchkova E.A."/>
            <person name="Litti Y.V."/>
            <person name="Nozhevnikova A.N."/>
        </authorList>
    </citation>
    <scope>NUCLEOTIDE SEQUENCE [LARGE SCALE GENOMIC DNA]</scope>
    <source>
        <strain evidence="1">J2</strain>
    </source>
</reference>
<dbReference type="Proteomes" id="UP000319783">
    <property type="component" value="Unassembled WGS sequence"/>
</dbReference>
<comment type="caution">
    <text evidence="1">The sequence shown here is derived from an EMBL/GenBank/DDBJ whole genome shotgun (WGS) entry which is preliminary data.</text>
</comment>
<proteinExistence type="predicted"/>
<protein>
    <submittedName>
        <fullName evidence="1">Uncharacterized protein</fullName>
    </submittedName>
</protein>
<sequence length="37" mass="4202">MERTNISGYEHMRTLTMTGNHKNAYGFNTVLLATSKL</sequence>